<protein>
    <recommendedName>
        <fullName evidence="1">PhnB-like domain-containing protein</fullName>
    </recommendedName>
</protein>
<evidence type="ECO:0000259" key="1">
    <source>
        <dbReference type="Pfam" id="PF06983"/>
    </source>
</evidence>
<gene>
    <name evidence="2" type="ORF">AOC36_07380</name>
</gene>
<organism evidence="2 3">
    <name type="scientific">Erysipelothrix larvae</name>
    <dbReference type="NCBI Taxonomy" id="1514105"/>
    <lineage>
        <taxon>Bacteria</taxon>
        <taxon>Bacillati</taxon>
        <taxon>Bacillota</taxon>
        <taxon>Erysipelotrichia</taxon>
        <taxon>Erysipelotrichales</taxon>
        <taxon>Erysipelotrichaceae</taxon>
        <taxon>Erysipelothrix</taxon>
    </lineage>
</organism>
<dbReference type="RefSeq" id="WP_067632939.1">
    <property type="nucleotide sequence ID" value="NZ_CP013213.1"/>
</dbReference>
<dbReference type="AlphaFoldDB" id="A0A109UH73"/>
<feature type="domain" description="PhnB-like" evidence="1">
    <location>
        <begin position="3"/>
        <end position="122"/>
    </location>
</feature>
<reference evidence="2 3" key="1">
    <citation type="submission" date="2015-10" db="EMBL/GenBank/DDBJ databases">
        <title>Erysipelothrix larvae sp. LV19 isolated from the larval gut of the rhinoceros beetle, Trypoxylus dichotomus.</title>
        <authorList>
            <person name="Lim S."/>
            <person name="Kim B.-C."/>
        </authorList>
    </citation>
    <scope>NUCLEOTIDE SEQUENCE [LARGE SCALE GENOMIC DNA]</scope>
    <source>
        <strain evidence="2 3">LV19</strain>
    </source>
</reference>
<dbReference type="Gene3D" id="3.10.180.10">
    <property type="entry name" value="2,3-Dihydroxybiphenyl 1,2-Dioxygenase, domain 1"/>
    <property type="match status" value="1"/>
</dbReference>
<accession>A0A109UH73</accession>
<sequence length="156" mass="18007">MLEIVPCLWFADNNCDEAIHEYVKIFPNSKITQITYYPDEALNEHFKGMSGKVLTAEFELNNQKFIALDGGPTFRFNEAISFTINCKNQEEIDTYWDQLSDDPQFEQCGWVKDRFGLSWQIVPENLNALTQNEAQIKALMSMTKINIHMLESLASD</sequence>
<dbReference type="SUPFAM" id="SSF54593">
    <property type="entry name" value="Glyoxalase/Bleomycin resistance protein/Dihydroxybiphenyl dioxygenase"/>
    <property type="match status" value="1"/>
</dbReference>
<dbReference type="STRING" id="1514105.AOC36_07380"/>
<dbReference type="Pfam" id="PF06983">
    <property type="entry name" value="3-dmu-9_3-mt"/>
    <property type="match status" value="1"/>
</dbReference>
<dbReference type="PANTHER" id="PTHR33990">
    <property type="entry name" value="PROTEIN YJDN-RELATED"/>
    <property type="match status" value="1"/>
</dbReference>
<dbReference type="KEGG" id="erl:AOC36_07380"/>
<dbReference type="PIRSF" id="PIRSF021700">
    <property type="entry name" value="3_dmu_93_MTrfase"/>
    <property type="match status" value="1"/>
</dbReference>
<dbReference type="EMBL" id="CP013213">
    <property type="protein sequence ID" value="AMC93810.1"/>
    <property type="molecule type" value="Genomic_DNA"/>
</dbReference>
<dbReference type="OrthoDB" id="9806473at2"/>
<evidence type="ECO:0000313" key="2">
    <source>
        <dbReference type="EMBL" id="AMC93810.1"/>
    </source>
</evidence>
<dbReference type="CDD" id="cd06588">
    <property type="entry name" value="PhnB_like"/>
    <property type="match status" value="1"/>
</dbReference>
<dbReference type="InterPro" id="IPR009725">
    <property type="entry name" value="3_dmu_93_MTrfase"/>
</dbReference>
<dbReference type="InterPro" id="IPR028973">
    <property type="entry name" value="PhnB-like"/>
</dbReference>
<evidence type="ECO:0000313" key="3">
    <source>
        <dbReference type="Proteomes" id="UP000063781"/>
    </source>
</evidence>
<proteinExistence type="predicted"/>
<dbReference type="InterPro" id="IPR029068">
    <property type="entry name" value="Glyas_Bleomycin-R_OHBP_Dase"/>
</dbReference>
<dbReference type="Proteomes" id="UP000063781">
    <property type="component" value="Chromosome"/>
</dbReference>
<keyword evidence="3" id="KW-1185">Reference proteome</keyword>
<name>A0A109UH73_9FIRM</name>